<gene>
    <name evidence="2" type="ORF">C1H66_06585</name>
</gene>
<protein>
    <recommendedName>
        <fullName evidence="1">HNH nuclease domain-containing protein</fullName>
    </recommendedName>
</protein>
<evidence type="ECO:0000259" key="1">
    <source>
        <dbReference type="Pfam" id="PF13395"/>
    </source>
</evidence>
<sequence length="389" mass="44281">MTIQPPPCGEVDTHAFSQLFNSTTNSYKLAFFQALLNILTDRERSGARDCTIELRELATEMLALAWYPHNFFRLSFGLQDQTGNVLDRLDFNLDERALTNPNTHARLRQAIADQYNVIQADGLLRFVPYRLLSPFFASELKGLRDSQKDGRIRELANARFSSHSPPIYRFTEGGNAIEVHPAWRDYLVQGMAIIDGWVKHNWIGYLQDRNPNTPAIIKKIMPPLQRSPLTRQTRFWQMVMAQSTQRCIYTAGPIEPSDFALDHFIPWSFVCHDQLWNLIPVSSTVNSSKGSRLPLETHVDRFIEAQYHALRIGHSHLTDAAWNKATEPYVSDLQLSRQALLDGPRLDSAYRNTLSPLISLARQMGFSDFHGKSEVMRVPSLITPDVDGG</sequence>
<organism evidence="2 3">
    <name type="scientific">Halomonas heilongjiangensis</name>
    <dbReference type="NCBI Taxonomy" id="1387883"/>
    <lineage>
        <taxon>Bacteria</taxon>
        <taxon>Pseudomonadati</taxon>
        <taxon>Pseudomonadota</taxon>
        <taxon>Gammaproteobacteria</taxon>
        <taxon>Oceanospirillales</taxon>
        <taxon>Halomonadaceae</taxon>
        <taxon>Halomonas</taxon>
    </lineage>
</organism>
<dbReference type="Pfam" id="PF13395">
    <property type="entry name" value="HNH_4"/>
    <property type="match status" value="1"/>
</dbReference>
<dbReference type="EMBL" id="PNRE01000031">
    <property type="protein sequence ID" value="PMR70412.1"/>
    <property type="molecule type" value="Genomic_DNA"/>
</dbReference>
<proteinExistence type="predicted"/>
<dbReference type="OrthoDB" id="7348755at2"/>
<evidence type="ECO:0000313" key="2">
    <source>
        <dbReference type="EMBL" id="PMR70412.1"/>
    </source>
</evidence>
<dbReference type="RefSeq" id="WP_102627106.1">
    <property type="nucleotide sequence ID" value="NZ_PDOH01000018.1"/>
</dbReference>
<dbReference type="InterPro" id="IPR003615">
    <property type="entry name" value="HNH_nuc"/>
</dbReference>
<evidence type="ECO:0000313" key="3">
    <source>
        <dbReference type="Proteomes" id="UP000235346"/>
    </source>
</evidence>
<name>A0A2N7TQG0_9GAMM</name>
<dbReference type="Gene3D" id="1.10.30.50">
    <property type="match status" value="1"/>
</dbReference>
<comment type="caution">
    <text evidence="2">The sequence shown here is derived from an EMBL/GenBank/DDBJ whole genome shotgun (WGS) entry which is preliminary data.</text>
</comment>
<dbReference type="AlphaFoldDB" id="A0A2N7TQG0"/>
<feature type="domain" description="HNH nuclease" evidence="1">
    <location>
        <begin position="247"/>
        <end position="294"/>
    </location>
</feature>
<keyword evidence="3" id="KW-1185">Reference proteome</keyword>
<accession>A0A2N7TQG0</accession>
<dbReference type="Proteomes" id="UP000235346">
    <property type="component" value="Unassembled WGS sequence"/>
</dbReference>
<reference evidence="2 3" key="1">
    <citation type="submission" date="2018-01" db="EMBL/GenBank/DDBJ databases">
        <title>Halomonas endophytica sp. nov., isolated from storage liquid in the stems of Populus euphratica.</title>
        <authorList>
            <person name="Chen C."/>
        </authorList>
    </citation>
    <scope>NUCLEOTIDE SEQUENCE [LARGE SCALE GENOMIC DNA]</scope>
    <source>
        <strain evidence="2 3">DSM 26881</strain>
    </source>
</reference>